<comment type="caution">
    <text evidence="9">The sequence shown here is derived from an EMBL/GenBank/DDBJ whole genome shotgun (WGS) entry which is preliminary data.</text>
</comment>
<feature type="domain" description="Helicase ATP-binding" evidence="7">
    <location>
        <begin position="276"/>
        <end position="457"/>
    </location>
</feature>
<evidence type="ECO:0000256" key="6">
    <source>
        <dbReference type="SAM" id="MobiDB-lite"/>
    </source>
</evidence>
<keyword evidence="3" id="KW-0378">Hydrolase</keyword>
<evidence type="ECO:0000313" key="9">
    <source>
        <dbReference type="EMBL" id="KAE9971627.1"/>
    </source>
</evidence>
<dbReference type="PANTHER" id="PTHR45629:SF7">
    <property type="entry name" value="DNA EXCISION REPAIR PROTEIN ERCC-6-RELATED"/>
    <property type="match status" value="1"/>
</dbReference>
<dbReference type="InterPro" id="IPR027417">
    <property type="entry name" value="P-loop_NTPase"/>
</dbReference>
<dbReference type="CDD" id="cd18793">
    <property type="entry name" value="SF2_C_SNF"/>
    <property type="match status" value="1"/>
</dbReference>
<dbReference type="InterPro" id="IPR057931">
    <property type="entry name" value="RHH_ERCC6L2"/>
</dbReference>
<evidence type="ECO:0000256" key="4">
    <source>
        <dbReference type="ARBA" id="ARBA00022840"/>
    </source>
</evidence>
<dbReference type="Pfam" id="PF00271">
    <property type="entry name" value="Helicase_C"/>
    <property type="match status" value="1"/>
</dbReference>
<dbReference type="PROSITE" id="PS51192">
    <property type="entry name" value="HELICASE_ATP_BIND_1"/>
    <property type="match status" value="1"/>
</dbReference>
<name>A0A8H3UIZ5_VENIN</name>
<evidence type="ECO:0000313" key="10">
    <source>
        <dbReference type="Proteomes" id="UP000490939"/>
    </source>
</evidence>
<evidence type="ECO:0000259" key="8">
    <source>
        <dbReference type="PROSITE" id="PS51194"/>
    </source>
</evidence>
<evidence type="ECO:0008006" key="11">
    <source>
        <dbReference type="Google" id="ProtNLM"/>
    </source>
</evidence>
<feature type="compositionally biased region" description="Low complexity" evidence="6">
    <location>
        <begin position="1046"/>
        <end position="1057"/>
    </location>
</feature>
<dbReference type="InterPro" id="IPR029256">
    <property type="entry name" value="Heliccase-ass-bd"/>
</dbReference>
<organism evidence="9 10">
    <name type="scientific">Venturia inaequalis</name>
    <name type="common">Apple scab fungus</name>
    <dbReference type="NCBI Taxonomy" id="5025"/>
    <lineage>
        <taxon>Eukaryota</taxon>
        <taxon>Fungi</taxon>
        <taxon>Dikarya</taxon>
        <taxon>Ascomycota</taxon>
        <taxon>Pezizomycotina</taxon>
        <taxon>Dothideomycetes</taxon>
        <taxon>Pleosporomycetidae</taxon>
        <taxon>Venturiales</taxon>
        <taxon>Venturiaceae</taxon>
        <taxon>Venturia</taxon>
    </lineage>
</organism>
<dbReference type="EMBL" id="WNWR01000668">
    <property type="protein sequence ID" value="KAE9971627.1"/>
    <property type="molecule type" value="Genomic_DNA"/>
</dbReference>
<evidence type="ECO:0000256" key="5">
    <source>
        <dbReference type="ARBA" id="ARBA00023242"/>
    </source>
</evidence>
<gene>
    <name evidence="9" type="ORF">EG327_009788</name>
</gene>
<dbReference type="Gene3D" id="3.40.50.10810">
    <property type="entry name" value="Tandem AAA-ATPase domain"/>
    <property type="match status" value="1"/>
</dbReference>
<protein>
    <recommendedName>
        <fullName evidence="11">DNA excision repair protein</fullName>
    </recommendedName>
</protein>
<proteinExistence type="predicted"/>
<dbReference type="SUPFAM" id="SSF52540">
    <property type="entry name" value="P-loop containing nucleoside triphosphate hydrolases"/>
    <property type="match status" value="2"/>
</dbReference>
<feature type="region of interest" description="Disordered" evidence="6">
    <location>
        <begin position="68"/>
        <end position="94"/>
    </location>
</feature>
<dbReference type="GO" id="GO:0016787">
    <property type="term" value="F:hydrolase activity"/>
    <property type="evidence" value="ECO:0007669"/>
    <property type="project" value="UniProtKB-KW"/>
</dbReference>
<dbReference type="PANTHER" id="PTHR45629">
    <property type="entry name" value="SNF2/RAD54 FAMILY MEMBER"/>
    <property type="match status" value="1"/>
</dbReference>
<dbReference type="Pfam" id="PF00176">
    <property type="entry name" value="SNF2-rel_dom"/>
    <property type="match status" value="1"/>
</dbReference>
<dbReference type="PROSITE" id="PS51194">
    <property type="entry name" value="HELICASE_CTER"/>
    <property type="match status" value="1"/>
</dbReference>
<evidence type="ECO:0000259" key="7">
    <source>
        <dbReference type="PROSITE" id="PS51192"/>
    </source>
</evidence>
<keyword evidence="10" id="KW-1185">Reference proteome</keyword>
<dbReference type="SMART" id="SM00487">
    <property type="entry name" value="DEXDc"/>
    <property type="match status" value="1"/>
</dbReference>
<dbReference type="InterPro" id="IPR049730">
    <property type="entry name" value="SNF2/RAD54-like_C"/>
</dbReference>
<keyword evidence="4" id="KW-0067">ATP-binding</keyword>
<feature type="compositionally biased region" description="Acidic residues" evidence="6">
    <location>
        <begin position="1067"/>
        <end position="1078"/>
    </location>
</feature>
<keyword evidence="5" id="KW-0539">Nucleus</keyword>
<dbReference type="Pfam" id="PF14773">
    <property type="entry name" value="VIGSSK"/>
    <property type="match status" value="1"/>
</dbReference>
<feature type="domain" description="Helicase C-terminal" evidence="8">
    <location>
        <begin position="649"/>
        <end position="803"/>
    </location>
</feature>
<dbReference type="InterPro" id="IPR014001">
    <property type="entry name" value="Helicase_ATP-bd"/>
</dbReference>
<reference evidence="9 10" key="1">
    <citation type="submission" date="2019-07" db="EMBL/GenBank/DDBJ databases">
        <title>Venturia inaequalis Genome Resource.</title>
        <authorList>
            <person name="Lichtner F.J."/>
        </authorList>
    </citation>
    <scope>NUCLEOTIDE SEQUENCE [LARGE SCALE GENOMIC DNA]</scope>
    <source>
        <strain evidence="9 10">DMI_063113</strain>
    </source>
</reference>
<feature type="region of interest" description="Disordered" evidence="6">
    <location>
        <begin position="124"/>
        <end position="146"/>
    </location>
</feature>
<accession>A0A8H3UIZ5</accession>
<feature type="compositionally biased region" description="Polar residues" evidence="6">
    <location>
        <begin position="68"/>
        <end position="79"/>
    </location>
</feature>
<dbReference type="InterPro" id="IPR050496">
    <property type="entry name" value="SNF2_RAD54_helicase_repair"/>
</dbReference>
<dbReference type="InterPro" id="IPR038718">
    <property type="entry name" value="SNF2-like_sf"/>
</dbReference>
<dbReference type="InterPro" id="IPR001650">
    <property type="entry name" value="Helicase_C-like"/>
</dbReference>
<dbReference type="Gene3D" id="3.40.50.300">
    <property type="entry name" value="P-loop containing nucleotide triphosphate hydrolases"/>
    <property type="match status" value="1"/>
</dbReference>
<dbReference type="SMART" id="SM00490">
    <property type="entry name" value="HELICc"/>
    <property type="match status" value="1"/>
</dbReference>
<evidence type="ECO:0000256" key="2">
    <source>
        <dbReference type="ARBA" id="ARBA00022741"/>
    </source>
</evidence>
<evidence type="ECO:0000256" key="3">
    <source>
        <dbReference type="ARBA" id="ARBA00022801"/>
    </source>
</evidence>
<feature type="region of interest" description="Disordered" evidence="6">
    <location>
        <begin position="1044"/>
        <end position="1078"/>
    </location>
</feature>
<dbReference type="FunFam" id="3.40.50.10810:FF:000019">
    <property type="entry name" value="DNA excision repair protein ERCC-6-like 2 isoform X1"/>
    <property type="match status" value="1"/>
</dbReference>
<dbReference type="AlphaFoldDB" id="A0A8H3UIZ5"/>
<dbReference type="Pfam" id="PF25806">
    <property type="entry name" value="RHH_ERCC6L2"/>
    <property type="match status" value="1"/>
</dbReference>
<comment type="subcellular location">
    <subcellularLocation>
        <location evidence="1">Nucleus</location>
    </subcellularLocation>
</comment>
<keyword evidence="2" id="KW-0547">Nucleotide-binding</keyword>
<dbReference type="Proteomes" id="UP000490939">
    <property type="component" value="Unassembled WGS sequence"/>
</dbReference>
<dbReference type="GO" id="GO:0005524">
    <property type="term" value="F:ATP binding"/>
    <property type="evidence" value="ECO:0007669"/>
    <property type="project" value="InterPro"/>
</dbReference>
<evidence type="ECO:0000256" key="1">
    <source>
        <dbReference type="ARBA" id="ARBA00004123"/>
    </source>
</evidence>
<dbReference type="InterPro" id="IPR000330">
    <property type="entry name" value="SNF2_N"/>
</dbReference>
<dbReference type="GO" id="GO:0005634">
    <property type="term" value="C:nucleus"/>
    <property type="evidence" value="ECO:0007669"/>
    <property type="project" value="UniProtKB-SubCell"/>
</dbReference>
<sequence>MSRTIHPRSETYARNQYERGRKTVVEKVDGMEGDDVSDSDLDILHVVTKEVNGGNTDKYIKRVIGSQASVTDNESSDTAHSGDDALKKDKGKKRVYSVPSDVEKVDLFSDEDSETAYTTFKNRKAKKRKRTAAETKRVKAQKAGKTSTIVGKRALPVAKKDGKKRATWGEDAKDDELNHQLDDEHVPDYIKNRKEKCEKIKEKLGEAGLKLPPSYDDVYFSDDESLQDIKEKPQLPRLTPCAPYEDRQLQYSGGTVPAPIAQWLRDYQVEGAEFLHELFVWQRGGILGDDMGLGKTIQVISFLTAAFGKTGDARDRKRMRKMRRKDDNRWYPKVLIVCPSGLIENWKAELDRWGWWTVYVYHGTVSDKEEALRAATTGRLEIMIVPYATYRINASAINTIDWDCVVADECHQIKGRQSETTHAMNDINALCRIGLTGTAIQNNYDELWTLLNWTNPGRFGSLASWQASISKPLKIGQAHDATSYELGLARRTAEKLVKNLLPQFFLRRMKSLIAHQLPKKSDRVVFCPLTETQAEAYANYIDSEILDYIRSSAEMCPCASGKRRGWCCYAAIPGHGKWQHYVFPAIVTLQKLANHLAQLIPSGQDDQDKQYKDLQNLQIALPDAWKDLWRDRDSILNFANQEFCGKWKILKKLLQFWHQNGDKVLIFSHSVRLLKMLQILFTSTTTYNVSYLDGSLQLAERARVVDDFNASPAQFVFLISTKAGGVGLNITSANKVVVVDPNWNPSYDLQAQDRAYRIGQLRDVEVFRLVSAGTIEEIVYARQIYKQQQANIGYTASSERRYFKGVQDDKGKKGEIFGLANLFAYQGEGVVLQEIVNKTNVAESKLGVMVAGVDMSQNSADDDDPFKDDEGETAAMSQLAALIENGGEEKAKPNRKVTPKIKTDPVMAILSNAGVEYTHENSEVIGTSKTEAKLSRRAAENTNTIEGNDMPIFSTQGQGDMDLEEGGIQWRFRPPELVRKRQFCEMARTFGFSDATEFALVVEGWTQEERRECLDKFYAGRRAQLLGEASKANEVEMKADRIHSTAIAMSARPAPAAESKADAKDQEQEDEEESSDEL</sequence>